<keyword evidence="3 7" id="KW-1133">Transmembrane helix</keyword>
<keyword evidence="4 7" id="KW-0472">Membrane</keyword>
<dbReference type="InterPro" id="IPR003770">
    <property type="entry name" value="MLTG-like"/>
</dbReference>
<dbReference type="HAMAP" id="MF_02065">
    <property type="entry name" value="MltG"/>
    <property type="match status" value="1"/>
</dbReference>
<name>A0AB39VEC2_9FUSO</name>
<organism evidence="8">
    <name type="scientific">Leptotrichia rugosa</name>
    <dbReference type="NCBI Taxonomy" id="3239302"/>
    <lineage>
        <taxon>Bacteria</taxon>
        <taxon>Fusobacteriati</taxon>
        <taxon>Fusobacteriota</taxon>
        <taxon>Fusobacteriia</taxon>
        <taxon>Fusobacteriales</taxon>
        <taxon>Leptotrichiaceae</taxon>
        <taxon>Leptotrichia</taxon>
    </lineage>
</organism>
<accession>A0AB39VEC2</accession>
<dbReference type="AlphaFoldDB" id="A0AB39VEC2"/>
<evidence type="ECO:0000256" key="4">
    <source>
        <dbReference type="ARBA" id="ARBA00023136"/>
    </source>
</evidence>
<evidence type="ECO:0000256" key="1">
    <source>
        <dbReference type="ARBA" id="ARBA00022475"/>
    </source>
</evidence>
<dbReference type="RefSeq" id="WP_094080233.1">
    <property type="nucleotide sequence ID" value="NZ_CP165644.1"/>
</dbReference>
<keyword evidence="1 7" id="KW-1003">Cell membrane</keyword>
<evidence type="ECO:0000256" key="2">
    <source>
        <dbReference type="ARBA" id="ARBA00022692"/>
    </source>
</evidence>
<feature type="site" description="Important for catalytic activity" evidence="7">
    <location>
        <position position="203"/>
    </location>
</feature>
<evidence type="ECO:0000256" key="7">
    <source>
        <dbReference type="HAMAP-Rule" id="MF_02065"/>
    </source>
</evidence>
<dbReference type="EC" id="4.2.2.29" evidence="7"/>
<dbReference type="PANTHER" id="PTHR30518">
    <property type="entry name" value="ENDOLYTIC MUREIN TRANSGLYCOSYLASE"/>
    <property type="match status" value="1"/>
</dbReference>
<dbReference type="PANTHER" id="PTHR30518:SF2">
    <property type="entry name" value="ENDOLYTIC MUREIN TRANSGLYCOSYLASE"/>
    <property type="match status" value="1"/>
</dbReference>
<dbReference type="GO" id="GO:0009252">
    <property type="term" value="P:peptidoglycan biosynthetic process"/>
    <property type="evidence" value="ECO:0007669"/>
    <property type="project" value="UniProtKB-UniRule"/>
</dbReference>
<comment type="catalytic activity">
    <reaction evidence="7">
        <text>a peptidoglycan chain = a peptidoglycan chain with N-acetyl-1,6-anhydromuramyl-[peptide] at the reducing end + a peptidoglycan chain with N-acetylglucosamine at the non-reducing end.</text>
        <dbReference type="EC" id="4.2.2.29"/>
    </reaction>
</comment>
<comment type="subcellular location">
    <subcellularLocation>
        <location evidence="7">Cell membrane</location>
        <topology evidence="7">Single-pass membrane protein</topology>
    </subcellularLocation>
</comment>
<dbReference type="GO" id="GO:0005886">
    <property type="term" value="C:plasma membrane"/>
    <property type="evidence" value="ECO:0007669"/>
    <property type="project" value="UniProtKB-SubCell"/>
</dbReference>
<sequence>MKNTIKLFNIFLSILLFLFLIFFYSFFVSKREYKNVNIDVKRGTTFSQIYKNLKLNYGILDRIYLKLSGRNNLKIGVYRFDGKLSKYEVIRKIKRSEISGIRLTIPEGFTSKQVFERMNALGLGTEEEIKKNLAEIKFPYPHKDNNFEGYFYPETYIFAETVTTKEVLETVLKEFLRRFPPEKYPDKQKFYDNLKLASIVEAEVSDREDKPKVAGIFLKRLQIGMRLESDATLKYVLRRQAKSGELKANMSPYNSYRFSGLPPTPIGNPPYETFEAVENAEITDNLFFFTHDGKTYYSKTHEEHLQKRKESGQMK</sequence>
<gene>
    <name evidence="7 8" type="primary">mltG</name>
    <name evidence="8" type="ORF">AB8B22_06530</name>
</gene>
<dbReference type="EMBL" id="CP165644">
    <property type="protein sequence ID" value="XDU66082.1"/>
    <property type="molecule type" value="Genomic_DNA"/>
</dbReference>
<proteinExistence type="inferred from homology"/>
<comment type="similarity">
    <text evidence="7">Belongs to the transglycosylase MltG family.</text>
</comment>
<feature type="transmembrane region" description="Helical" evidence="7">
    <location>
        <begin position="7"/>
        <end position="27"/>
    </location>
</feature>
<protein>
    <recommendedName>
        <fullName evidence="7">Endolytic murein transglycosylase</fullName>
        <ecNumber evidence="7">4.2.2.29</ecNumber>
    </recommendedName>
    <alternativeName>
        <fullName evidence="7">Peptidoglycan lytic transglycosylase</fullName>
    </alternativeName>
    <alternativeName>
        <fullName evidence="7">Peptidoglycan polymerization terminase</fullName>
    </alternativeName>
</protein>
<comment type="function">
    <text evidence="7">Functions as a peptidoglycan terminase that cleaves nascent peptidoglycan strands endolytically to terminate their elongation.</text>
</comment>
<evidence type="ECO:0000256" key="3">
    <source>
        <dbReference type="ARBA" id="ARBA00022989"/>
    </source>
</evidence>
<dbReference type="Pfam" id="PF02618">
    <property type="entry name" value="YceG"/>
    <property type="match status" value="1"/>
</dbReference>
<reference evidence="8" key="1">
    <citation type="submission" date="2024-07" db="EMBL/GenBank/DDBJ databases">
        <authorList>
            <person name="Li X.-J."/>
            <person name="Wang X."/>
        </authorList>
    </citation>
    <scope>NUCLEOTIDE SEQUENCE</scope>
    <source>
        <strain evidence="8">HSP-334</strain>
    </source>
</reference>
<evidence type="ECO:0000313" key="8">
    <source>
        <dbReference type="EMBL" id="XDU66082.1"/>
    </source>
</evidence>
<dbReference type="GO" id="GO:0071555">
    <property type="term" value="P:cell wall organization"/>
    <property type="evidence" value="ECO:0007669"/>
    <property type="project" value="UniProtKB-KW"/>
</dbReference>
<dbReference type="NCBIfam" id="TIGR00247">
    <property type="entry name" value="endolytic transglycosylase MltG"/>
    <property type="match status" value="1"/>
</dbReference>
<evidence type="ECO:0000256" key="6">
    <source>
        <dbReference type="ARBA" id="ARBA00023316"/>
    </source>
</evidence>
<keyword evidence="6 7" id="KW-0961">Cell wall biogenesis/degradation</keyword>
<dbReference type="GO" id="GO:0008932">
    <property type="term" value="F:lytic endotransglycosylase activity"/>
    <property type="evidence" value="ECO:0007669"/>
    <property type="project" value="UniProtKB-UniRule"/>
</dbReference>
<keyword evidence="2 7" id="KW-0812">Transmembrane</keyword>
<keyword evidence="5 7" id="KW-0456">Lyase</keyword>
<evidence type="ECO:0000256" key="5">
    <source>
        <dbReference type="ARBA" id="ARBA00023239"/>
    </source>
</evidence>
<dbReference type="KEGG" id="lrug:AB8B22_06530"/>